<protein>
    <submittedName>
        <fullName evidence="1">Uncharacterized protein</fullName>
    </submittedName>
</protein>
<keyword evidence="2" id="KW-1185">Reference proteome</keyword>
<accession>A0AC62A4D9</accession>
<organism evidence="1 2">
    <name type="scientific">Anaerobacillus isosaccharinicus</name>
    <dbReference type="NCBI Taxonomy" id="1532552"/>
    <lineage>
        <taxon>Bacteria</taxon>
        <taxon>Bacillati</taxon>
        <taxon>Bacillota</taxon>
        <taxon>Bacilli</taxon>
        <taxon>Bacillales</taxon>
        <taxon>Bacillaceae</taxon>
        <taxon>Anaerobacillus</taxon>
    </lineage>
</organism>
<reference evidence="1 2" key="1">
    <citation type="journal article" date="2017" name="Genome Announc.">
        <title>Draft Genome Sequences of Four Alkaliphilic Bacteria Belonging to the Anaerobacillus Genus.</title>
        <authorList>
            <person name="Bassil N.M."/>
            <person name="Lloyd J.R."/>
        </authorList>
    </citation>
    <scope>NUCLEOTIDE SEQUENCE [LARGE SCALE GENOMIC DNA]</scope>
    <source>
        <strain evidence="1 2">NB2006</strain>
    </source>
</reference>
<proteinExistence type="predicted"/>
<name>A0AC62A4D9_9BACI</name>
<evidence type="ECO:0000313" key="1">
    <source>
        <dbReference type="EMBL" id="XRP48463.1"/>
    </source>
</evidence>
<reference evidence="1 2" key="2">
    <citation type="journal article" date="2019" name="Int. J. Syst. Evol. Microbiol.">
        <title>Anaerobacillus isosaccharinicus sp. nov., an alkaliphilic bacterium which degrades isosaccharinic acid.</title>
        <authorList>
            <person name="Bassil N.M."/>
            <person name="Lloyd J.R."/>
        </authorList>
    </citation>
    <scope>NUCLEOTIDE SEQUENCE [LARGE SCALE GENOMIC DNA]</scope>
    <source>
        <strain evidence="1 2">NB2006</strain>
    </source>
</reference>
<sequence>MVVEVEKEFDDNEDDDNTVKHWHDLKIVLIIKTNKGGKAE</sequence>
<dbReference type="EMBL" id="CP063356">
    <property type="protein sequence ID" value="XRP48463.1"/>
    <property type="molecule type" value="Genomic_DNA"/>
</dbReference>
<gene>
    <name evidence="1" type="ORF">AWH56_26710</name>
</gene>
<dbReference type="Proteomes" id="UP000180175">
    <property type="component" value="Chromosome"/>
</dbReference>
<evidence type="ECO:0000313" key="2">
    <source>
        <dbReference type="Proteomes" id="UP000180175"/>
    </source>
</evidence>